<keyword evidence="5" id="KW-0175">Coiled coil</keyword>
<feature type="compositionally biased region" description="Basic and acidic residues" evidence="6">
    <location>
        <begin position="313"/>
        <end position="337"/>
    </location>
</feature>
<feature type="region of interest" description="Disordered" evidence="6">
    <location>
        <begin position="226"/>
        <end position="418"/>
    </location>
</feature>
<feature type="region of interest" description="Disordered" evidence="6">
    <location>
        <begin position="612"/>
        <end position="648"/>
    </location>
</feature>
<dbReference type="EMBL" id="JAODUO010000119">
    <property type="protein sequence ID" value="KAK2188910.1"/>
    <property type="molecule type" value="Genomic_DNA"/>
</dbReference>
<dbReference type="PANTHER" id="PTHR10131:SF157">
    <property type="entry name" value="RECEPTOR-ASSOCIATED FACTOR, PUTATIVE-RELATED"/>
    <property type="match status" value="1"/>
</dbReference>
<keyword evidence="2 4" id="KW-0863">Zinc-finger</keyword>
<feature type="region of interest" description="Disordered" evidence="6">
    <location>
        <begin position="760"/>
        <end position="856"/>
    </location>
</feature>
<feature type="compositionally biased region" description="Polar residues" evidence="6">
    <location>
        <begin position="478"/>
        <end position="492"/>
    </location>
</feature>
<feature type="compositionally biased region" description="Basic residues" evidence="6">
    <location>
        <begin position="783"/>
        <end position="793"/>
    </location>
</feature>
<dbReference type="InterPro" id="IPR001841">
    <property type="entry name" value="Znf_RING"/>
</dbReference>
<keyword evidence="1" id="KW-0479">Metal-binding</keyword>
<dbReference type="SMART" id="SM00184">
    <property type="entry name" value="RING"/>
    <property type="match status" value="1"/>
</dbReference>
<evidence type="ECO:0000256" key="6">
    <source>
        <dbReference type="SAM" id="MobiDB-lite"/>
    </source>
</evidence>
<feature type="compositionally biased region" description="Basic residues" evidence="6">
    <location>
        <begin position="352"/>
        <end position="371"/>
    </location>
</feature>
<dbReference type="AlphaFoldDB" id="A0AAD9P6M3"/>
<keyword evidence="3" id="KW-0862">Zinc</keyword>
<dbReference type="InterPro" id="IPR017907">
    <property type="entry name" value="Znf_RING_CS"/>
</dbReference>
<proteinExistence type="predicted"/>
<comment type="caution">
    <text evidence="8">The sequence shown here is derived from an EMBL/GenBank/DDBJ whole genome shotgun (WGS) entry which is preliminary data.</text>
</comment>
<keyword evidence="9" id="KW-1185">Reference proteome</keyword>
<feature type="compositionally biased region" description="Polar residues" evidence="6">
    <location>
        <begin position="520"/>
        <end position="530"/>
    </location>
</feature>
<evidence type="ECO:0000256" key="2">
    <source>
        <dbReference type="ARBA" id="ARBA00022771"/>
    </source>
</evidence>
<dbReference type="PROSITE" id="PS00518">
    <property type="entry name" value="ZF_RING_1"/>
    <property type="match status" value="1"/>
</dbReference>
<dbReference type="Gene3D" id="3.30.40.10">
    <property type="entry name" value="Zinc/RING finger domain, C3HC4 (zinc finger)"/>
    <property type="match status" value="2"/>
</dbReference>
<dbReference type="GO" id="GO:0043122">
    <property type="term" value="P:regulation of canonical NF-kappaB signal transduction"/>
    <property type="evidence" value="ECO:0007669"/>
    <property type="project" value="TreeGrafter"/>
</dbReference>
<evidence type="ECO:0000256" key="3">
    <source>
        <dbReference type="ARBA" id="ARBA00022833"/>
    </source>
</evidence>
<dbReference type="SUPFAM" id="SSF57850">
    <property type="entry name" value="RING/U-box"/>
    <property type="match status" value="1"/>
</dbReference>
<evidence type="ECO:0000259" key="7">
    <source>
        <dbReference type="PROSITE" id="PS50089"/>
    </source>
</evidence>
<dbReference type="PROSITE" id="PS50089">
    <property type="entry name" value="ZF_RING_2"/>
    <property type="match status" value="1"/>
</dbReference>
<gene>
    <name evidence="8" type="ORF">NP493_120g04037</name>
</gene>
<name>A0AAD9P6M3_RIDPI</name>
<protein>
    <recommendedName>
        <fullName evidence="7">RING-type domain-containing protein</fullName>
    </recommendedName>
</protein>
<evidence type="ECO:0000313" key="9">
    <source>
        <dbReference type="Proteomes" id="UP001209878"/>
    </source>
</evidence>
<feature type="compositionally biased region" description="Basic and acidic residues" evidence="6">
    <location>
        <begin position="562"/>
        <end position="572"/>
    </location>
</feature>
<evidence type="ECO:0000313" key="8">
    <source>
        <dbReference type="EMBL" id="KAK2188910.1"/>
    </source>
</evidence>
<dbReference type="PANTHER" id="PTHR10131">
    <property type="entry name" value="TNF RECEPTOR ASSOCIATED FACTOR"/>
    <property type="match status" value="1"/>
</dbReference>
<evidence type="ECO:0000256" key="5">
    <source>
        <dbReference type="SAM" id="Coils"/>
    </source>
</evidence>
<dbReference type="GO" id="GO:0008270">
    <property type="term" value="F:zinc ion binding"/>
    <property type="evidence" value="ECO:0007669"/>
    <property type="project" value="UniProtKB-KW"/>
</dbReference>
<feature type="compositionally biased region" description="Basic and acidic residues" evidence="6">
    <location>
        <begin position="632"/>
        <end position="642"/>
    </location>
</feature>
<dbReference type="Pfam" id="PF13639">
    <property type="entry name" value="zf-RING_2"/>
    <property type="match status" value="1"/>
</dbReference>
<organism evidence="8 9">
    <name type="scientific">Ridgeia piscesae</name>
    <name type="common">Tubeworm</name>
    <dbReference type="NCBI Taxonomy" id="27915"/>
    <lineage>
        <taxon>Eukaryota</taxon>
        <taxon>Metazoa</taxon>
        <taxon>Spiralia</taxon>
        <taxon>Lophotrochozoa</taxon>
        <taxon>Annelida</taxon>
        <taxon>Polychaeta</taxon>
        <taxon>Sedentaria</taxon>
        <taxon>Canalipalpata</taxon>
        <taxon>Sabellida</taxon>
        <taxon>Siboglinidae</taxon>
        <taxon>Ridgeia</taxon>
    </lineage>
</organism>
<dbReference type="SUPFAM" id="SSF49599">
    <property type="entry name" value="TRAF domain-like"/>
    <property type="match status" value="1"/>
</dbReference>
<evidence type="ECO:0000256" key="1">
    <source>
        <dbReference type="ARBA" id="ARBA00022723"/>
    </source>
</evidence>
<feature type="coiled-coil region" evidence="5">
    <location>
        <begin position="165"/>
        <end position="206"/>
    </location>
</feature>
<dbReference type="InterPro" id="IPR013083">
    <property type="entry name" value="Znf_RING/FYVE/PHD"/>
</dbReference>
<dbReference type="Proteomes" id="UP001209878">
    <property type="component" value="Unassembled WGS sequence"/>
</dbReference>
<sequence>MSRYDIDLFDPAPDPDLVCCICKSVLDTPVESPCRHVFCRVCITTWLGTCPTCPTCRRSIVSTEPVMPLIQGIINRLKMKCVNHATGCTTTVTLEQYDAHVKECAYQEATCQFKNCGQVLLKGGLVQHETTCKFREIKCRKSCGLMITYVDRKKHDCVRALQKCVSDQQEALRQFREKEDEWERMRKRLEKQVTKLSESIASSRRNSLTPWGMSLLSWLNLDSDHASGQDDNDYEEGSRDGNNDDYVLSEENDDNDGGYGTTNGVVNTDSSDVMVLRSGSSVPVERGGGDADVDAGWSRDHPMSRLRSRSRFRSRDERQSRSEAHDRSPLLPRDRSQSRSPSRPMWETTSSGRRRFSRSRHARPLSRHLSRTRPDLTAIPDVPVESNNDRRSRLRGSYSWHDPWHDAGSGRSSASESNWSYRDEDVFLSDTYYSDHSSPYYTHGSHGEGDYEDFPDEDVSQHESLSPVGVDTEEDTRTVVSISESHISAEFSQQEDSDGEAARSPGDAPVSESVSDDHVSTGSHGTVDSQSAFDDSNGNADNADDGGHIFDDITGGSSDGSRCVDDGNDIGHSDELQERYLQSGVHTNTGSPPDDYTDLVDLSSYTYHDREPIAADTRSGPATEHSTGSSGDLRETLGEGRPDFNNIIRDSDIMVSAEETVGGDHDAGQNKASSTLVDGVGSSRKRRRHDGESDGGFASSRKKLKWHEPADPWAAQDRWPADGVYDYYTRDYVNGTASSGELHRGLRDMRLLSLLAARSDASDGVNRRRHTIENTDVAATTRSGRRSSRRHRNLHDGRHDSRGGDQLVARPPVDILEASDSDDTLWQPDGGGDGGHSSDHSQSTEEPTSDSSYEVLVPKTWVQMLNEYDSQDSDHSWRP</sequence>
<feature type="compositionally biased region" description="Acidic residues" evidence="6">
    <location>
        <begin position="247"/>
        <end position="256"/>
    </location>
</feature>
<feature type="compositionally biased region" description="Low complexity" evidence="6">
    <location>
        <begin position="531"/>
        <end position="541"/>
    </location>
</feature>
<reference evidence="8" key="1">
    <citation type="journal article" date="2023" name="Mol. Biol. Evol.">
        <title>Third-Generation Sequencing Reveals the Adaptive Role of the Epigenome in Three Deep-Sea Polychaetes.</title>
        <authorList>
            <person name="Perez M."/>
            <person name="Aroh O."/>
            <person name="Sun Y."/>
            <person name="Lan Y."/>
            <person name="Juniper S.K."/>
            <person name="Young C.R."/>
            <person name="Angers B."/>
            <person name="Qian P.Y."/>
        </authorList>
    </citation>
    <scope>NUCLEOTIDE SEQUENCE</scope>
    <source>
        <strain evidence="8">R07B-5</strain>
    </source>
</reference>
<feature type="domain" description="RING-type" evidence="7">
    <location>
        <begin position="19"/>
        <end position="57"/>
    </location>
</feature>
<accession>A0AAD9P6M3</accession>
<feature type="region of interest" description="Disordered" evidence="6">
    <location>
        <begin position="662"/>
        <end position="703"/>
    </location>
</feature>
<feature type="compositionally biased region" description="Basic and acidic residues" evidence="6">
    <location>
        <begin position="794"/>
        <end position="803"/>
    </location>
</feature>
<evidence type="ECO:0000256" key="4">
    <source>
        <dbReference type="PROSITE-ProRule" id="PRU00175"/>
    </source>
</evidence>
<feature type="region of interest" description="Disordered" evidence="6">
    <location>
        <begin position="440"/>
        <end position="572"/>
    </location>
</feature>